<dbReference type="Pfam" id="PF01476">
    <property type="entry name" value="LysM"/>
    <property type="match status" value="1"/>
</dbReference>
<keyword evidence="4" id="KW-1185">Reference proteome</keyword>
<dbReference type="SUPFAM" id="SSF54106">
    <property type="entry name" value="LysM domain"/>
    <property type="match status" value="1"/>
</dbReference>
<evidence type="ECO:0000313" key="4">
    <source>
        <dbReference type="Proteomes" id="UP000280960"/>
    </source>
</evidence>
<dbReference type="EMBL" id="CP033169">
    <property type="protein sequence ID" value="AYO30799.1"/>
    <property type="molecule type" value="Genomic_DNA"/>
</dbReference>
<gene>
    <name evidence="3" type="ORF">D2962_09425</name>
</gene>
<evidence type="ECO:0000313" key="3">
    <source>
        <dbReference type="EMBL" id="AYO30799.1"/>
    </source>
</evidence>
<dbReference type="InterPro" id="IPR036779">
    <property type="entry name" value="LysM_dom_sf"/>
</dbReference>
<organism evidence="3 4">
    <name type="scientific">Biomaibacter acetigenes</name>
    <dbReference type="NCBI Taxonomy" id="2316383"/>
    <lineage>
        <taxon>Bacteria</taxon>
        <taxon>Bacillati</taxon>
        <taxon>Bacillota</taxon>
        <taxon>Clostridia</taxon>
        <taxon>Thermosediminibacterales</taxon>
        <taxon>Tepidanaerobacteraceae</taxon>
        <taxon>Biomaibacter</taxon>
    </lineage>
</organism>
<feature type="compositionally biased region" description="Polar residues" evidence="1">
    <location>
        <begin position="142"/>
        <end position="153"/>
    </location>
</feature>
<dbReference type="PANTHER" id="PTHR34700">
    <property type="entry name" value="POTASSIUM BINDING PROTEIN KBP"/>
    <property type="match status" value="1"/>
</dbReference>
<dbReference type="PANTHER" id="PTHR34700:SF4">
    <property type="entry name" value="PHAGE-LIKE ELEMENT PBSX PROTEIN XKDP"/>
    <property type="match status" value="1"/>
</dbReference>
<evidence type="ECO:0000259" key="2">
    <source>
        <dbReference type="PROSITE" id="PS51782"/>
    </source>
</evidence>
<dbReference type="Gene3D" id="3.10.350.10">
    <property type="entry name" value="LysM domain"/>
    <property type="match status" value="1"/>
</dbReference>
<dbReference type="InterPro" id="IPR018392">
    <property type="entry name" value="LysM"/>
</dbReference>
<protein>
    <submittedName>
        <fullName evidence="3">LysM peptidoglycan-binding domain-containing protein</fullName>
    </submittedName>
</protein>
<accession>A0A3G2R5W2</accession>
<dbReference type="SMART" id="SM00257">
    <property type="entry name" value="LysM"/>
    <property type="match status" value="1"/>
</dbReference>
<reference evidence="3 4" key="1">
    <citation type="submission" date="2018-10" db="EMBL/GenBank/DDBJ databases">
        <authorList>
            <person name="Zhang X."/>
        </authorList>
    </citation>
    <scope>NUCLEOTIDE SEQUENCE [LARGE SCALE GENOMIC DNA]</scope>
    <source>
        <strain evidence="3 4">SK-G1</strain>
    </source>
</reference>
<proteinExistence type="predicted"/>
<dbReference type="AlphaFoldDB" id="A0A3G2R5W2"/>
<dbReference type="RefSeq" id="WP_122014817.1">
    <property type="nucleotide sequence ID" value="NZ_CP033169.1"/>
</dbReference>
<feature type="domain" description="LysM" evidence="2">
    <location>
        <begin position="163"/>
        <end position="213"/>
    </location>
</feature>
<dbReference type="KEGG" id="bacg:D2962_09425"/>
<sequence>MDIYLIDPSGPQLHLPVNPEEITIEGSKKIETVNIINIGDIDFPSGDERTGISFSSFFPREYDSSYCQYADIPTPEDAMNQLITWRTGGKPVRLIITETSVNALVLIAKTTHRYVGGEPGDIYYELTLRQWREIKVRTSAEASSGLTTTTAQRSRPDTKPIPKVYAVKPGDSLWKIAKLNFGDGSKWKQIYELNKKSIGPDANNIAAGMKLVMPA</sequence>
<feature type="region of interest" description="Disordered" evidence="1">
    <location>
        <begin position="142"/>
        <end position="161"/>
    </location>
</feature>
<dbReference type="InterPro" id="IPR052196">
    <property type="entry name" value="Bact_Kbp"/>
</dbReference>
<dbReference type="PROSITE" id="PS51782">
    <property type="entry name" value="LYSM"/>
    <property type="match status" value="1"/>
</dbReference>
<dbReference type="Proteomes" id="UP000280960">
    <property type="component" value="Chromosome"/>
</dbReference>
<name>A0A3G2R5W2_9FIRM</name>
<dbReference type="CDD" id="cd00118">
    <property type="entry name" value="LysM"/>
    <property type="match status" value="1"/>
</dbReference>
<evidence type="ECO:0000256" key="1">
    <source>
        <dbReference type="SAM" id="MobiDB-lite"/>
    </source>
</evidence>